<dbReference type="InterPro" id="IPR020846">
    <property type="entry name" value="MFS_dom"/>
</dbReference>
<keyword evidence="11" id="KW-1185">Reference proteome</keyword>
<evidence type="ECO:0000256" key="8">
    <source>
        <dbReference type="SAM" id="Phobius"/>
    </source>
</evidence>
<feature type="transmembrane region" description="Helical" evidence="8">
    <location>
        <begin position="167"/>
        <end position="186"/>
    </location>
</feature>
<evidence type="ECO:0000256" key="1">
    <source>
        <dbReference type="ARBA" id="ARBA00004651"/>
    </source>
</evidence>
<dbReference type="EMBL" id="JBHSLI010000002">
    <property type="protein sequence ID" value="MFC5292470.1"/>
    <property type="molecule type" value="Genomic_DNA"/>
</dbReference>
<feature type="transmembrane region" description="Helical" evidence="8">
    <location>
        <begin position="376"/>
        <end position="396"/>
    </location>
</feature>
<dbReference type="Proteomes" id="UP001595976">
    <property type="component" value="Unassembled WGS sequence"/>
</dbReference>
<organism evidence="10 11">
    <name type="scientific">Bosea minatitlanensis</name>
    <dbReference type="NCBI Taxonomy" id="128782"/>
    <lineage>
        <taxon>Bacteria</taxon>
        <taxon>Pseudomonadati</taxon>
        <taxon>Pseudomonadota</taxon>
        <taxon>Alphaproteobacteria</taxon>
        <taxon>Hyphomicrobiales</taxon>
        <taxon>Boseaceae</taxon>
        <taxon>Bosea</taxon>
    </lineage>
</organism>
<accession>A0ABW0F237</accession>
<feature type="transmembrane region" description="Helical" evidence="8">
    <location>
        <begin position="56"/>
        <end position="80"/>
    </location>
</feature>
<dbReference type="Pfam" id="PF00083">
    <property type="entry name" value="Sugar_tr"/>
    <property type="match status" value="1"/>
</dbReference>
<evidence type="ECO:0000313" key="10">
    <source>
        <dbReference type="EMBL" id="MFC5292470.1"/>
    </source>
</evidence>
<comment type="subcellular location">
    <subcellularLocation>
        <location evidence="1">Cell membrane</location>
        <topology evidence="1">Multi-pass membrane protein</topology>
    </subcellularLocation>
</comment>
<evidence type="ECO:0000256" key="2">
    <source>
        <dbReference type="ARBA" id="ARBA00022448"/>
    </source>
</evidence>
<proteinExistence type="predicted"/>
<feature type="transmembrane region" description="Helical" evidence="8">
    <location>
        <begin position="338"/>
        <end position="355"/>
    </location>
</feature>
<comment type="caution">
    <text evidence="10">The sequence shown here is derived from an EMBL/GenBank/DDBJ whole genome shotgun (WGS) entry which is preliminary data.</text>
</comment>
<evidence type="ECO:0000256" key="5">
    <source>
        <dbReference type="ARBA" id="ARBA00022847"/>
    </source>
</evidence>
<keyword evidence="5" id="KW-0769">Symport</keyword>
<feature type="transmembrane region" description="Helical" evidence="8">
    <location>
        <begin position="192"/>
        <end position="211"/>
    </location>
</feature>
<dbReference type="PROSITE" id="PS50850">
    <property type="entry name" value="MFS"/>
    <property type="match status" value="1"/>
</dbReference>
<name>A0ABW0F237_9HYPH</name>
<protein>
    <submittedName>
        <fullName evidence="10">MFS transporter</fullName>
    </submittedName>
</protein>
<keyword evidence="3" id="KW-1003">Cell membrane</keyword>
<keyword evidence="2" id="KW-0813">Transport</keyword>
<evidence type="ECO:0000256" key="4">
    <source>
        <dbReference type="ARBA" id="ARBA00022692"/>
    </source>
</evidence>
<feature type="transmembrane region" description="Helical" evidence="8">
    <location>
        <begin position="92"/>
        <end position="116"/>
    </location>
</feature>
<feature type="transmembrane region" description="Helical" evidence="8">
    <location>
        <begin position="122"/>
        <end position="147"/>
    </location>
</feature>
<evidence type="ECO:0000256" key="3">
    <source>
        <dbReference type="ARBA" id="ARBA00022475"/>
    </source>
</evidence>
<dbReference type="InterPro" id="IPR011701">
    <property type="entry name" value="MFS"/>
</dbReference>
<dbReference type="InterPro" id="IPR005828">
    <property type="entry name" value="MFS_sugar_transport-like"/>
</dbReference>
<evidence type="ECO:0000259" key="9">
    <source>
        <dbReference type="PROSITE" id="PS50850"/>
    </source>
</evidence>
<dbReference type="Gene3D" id="1.20.1250.20">
    <property type="entry name" value="MFS general substrate transporter like domains"/>
    <property type="match status" value="2"/>
</dbReference>
<dbReference type="PANTHER" id="PTHR43528:SF8">
    <property type="entry name" value="BLR0239 PROTEIN"/>
    <property type="match status" value="1"/>
</dbReference>
<feature type="transmembrane region" description="Helical" evidence="8">
    <location>
        <begin position="408"/>
        <end position="425"/>
    </location>
</feature>
<dbReference type="PANTHER" id="PTHR43528">
    <property type="entry name" value="ALPHA-KETOGLUTARATE PERMEASE"/>
    <property type="match status" value="1"/>
</dbReference>
<gene>
    <name evidence="10" type="ORF">ACFPK2_05630</name>
</gene>
<dbReference type="RefSeq" id="WP_158445261.1">
    <property type="nucleotide sequence ID" value="NZ_JAOAOS010000002.1"/>
</dbReference>
<keyword evidence="7 8" id="KW-0472">Membrane</keyword>
<keyword evidence="4 8" id="KW-0812">Transmembrane</keyword>
<keyword evidence="6 8" id="KW-1133">Transmembrane helix</keyword>
<feature type="transmembrane region" description="Helical" evidence="8">
    <location>
        <begin position="311"/>
        <end position="332"/>
    </location>
</feature>
<dbReference type="Pfam" id="PF07690">
    <property type="entry name" value="MFS_1"/>
    <property type="match status" value="1"/>
</dbReference>
<dbReference type="InterPro" id="IPR036259">
    <property type="entry name" value="MFS_trans_sf"/>
</dbReference>
<evidence type="ECO:0000256" key="7">
    <source>
        <dbReference type="ARBA" id="ARBA00023136"/>
    </source>
</evidence>
<feature type="transmembrane region" description="Helical" evidence="8">
    <location>
        <begin position="244"/>
        <end position="266"/>
    </location>
</feature>
<evidence type="ECO:0000313" key="11">
    <source>
        <dbReference type="Proteomes" id="UP001595976"/>
    </source>
</evidence>
<evidence type="ECO:0000256" key="6">
    <source>
        <dbReference type="ARBA" id="ARBA00022989"/>
    </source>
</evidence>
<dbReference type="InterPro" id="IPR051084">
    <property type="entry name" value="H+-coupled_symporters"/>
</dbReference>
<dbReference type="SUPFAM" id="SSF103473">
    <property type="entry name" value="MFS general substrate transporter"/>
    <property type="match status" value="1"/>
</dbReference>
<sequence>MTAAAIQSGQPRSPAMVRRAVISSVIGNGLEWYDFLVYGFFSTIIAQVFFPSSDPLVSALLTAATFAISFLVRPIGGVLLSTYADRFGRKPILTVMILIMGFSTVLIGLTPGYATIGVLAPILIILARILQGVSVGAEFASATAMLVEYAPPGRKMTYGSFQMCSQALALALSAFSGYALATLLTPEALQGWGWRIPFLLGALITPLGFYIRRFVDESPEYEREAGKGETRTPFRAVLAEHRNALLRCCGIMIPGTVSNYVWFIFLPGYVMRQLKLPFTSAMLSSLIGGVLLFVFVPLMGQLCDRWSAFRVWLIGMLSFALLSYPLLAYVVAEPSFERLLVAQAICALSIAAIWAPTPGLLAGMFPTDVRSTGMSIAYNVVVLLFGGLAPFTLTWLVAKSGSDMMPSYYILACTALSVLALWLAGRRPAQR</sequence>
<feature type="transmembrane region" description="Helical" evidence="8">
    <location>
        <begin position="278"/>
        <end position="299"/>
    </location>
</feature>
<reference evidence="11" key="1">
    <citation type="journal article" date="2019" name="Int. J. Syst. Evol. Microbiol.">
        <title>The Global Catalogue of Microorganisms (GCM) 10K type strain sequencing project: providing services to taxonomists for standard genome sequencing and annotation.</title>
        <authorList>
            <consortium name="The Broad Institute Genomics Platform"/>
            <consortium name="The Broad Institute Genome Sequencing Center for Infectious Disease"/>
            <person name="Wu L."/>
            <person name="Ma J."/>
        </authorList>
    </citation>
    <scope>NUCLEOTIDE SEQUENCE [LARGE SCALE GENOMIC DNA]</scope>
    <source>
        <strain evidence="11">CGMCC 1.15643</strain>
    </source>
</reference>
<feature type="domain" description="Major facilitator superfamily (MFS) profile" evidence="9">
    <location>
        <begin position="20"/>
        <end position="429"/>
    </location>
</feature>